<dbReference type="EMBL" id="PYGK01000013">
    <property type="protein sequence ID" value="PSL25457.1"/>
    <property type="molecule type" value="Genomic_DNA"/>
</dbReference>
<comment type="caution">
    <text evidence="1">The sequence shown here is derived from an EMBL/GenBank/DDBJ whole genome shotgun (WGS) entry which is preliminary data.</text>
</comment>
<keyword evidence="2" id="KW-1185">Reference proteome</keyword>
<dbReference type="AlphaFoldDB" id="A0A2P8FUR7"/>
<name>A0A2P8FUR7_9BACT</name>
<organism evidence="1 2">
    <name type="scientific">Chitinophaga ginsengisoli</name>
    <dbReference type="NCBI Taxonomy" id="363837"/>
    <lineage>
        <taxon>Bacteria</taxon>
        <taxon>Pseudomonadati</taxon>
        <taxon>Bacteroidota</taxon>
        <taxon>Chitinophagia</taxon>
        <taxon>Chitinophagales</taxon>
        <taxon>Chitinophagaceae</taxon>
        <taxon>Chitinophaga</taxon>
    </lineage>
</organism>
<dbReference type="Proteomes" id="UP000240978">
    <property type="component" value="Unassembled WGS sequence"/>
</dbReference>
<proteinExistence type="predicted"/>
<sequence>MVVGLDLSVKNVSLDEILQLIQDIYQLPE</sequence>
<gene>
    <name evidence="1" type="ORF">CLV42_113139</name>
</gene>
<evidence type="ECO:0000313" key="2">
    <source>
        <dbReference type="Proteomes" id="UP000240978"/>
    </source>
</evidence>
<evidence type="ECO:0000313" key="1">
    <source>
        <dbReference type="EMBL" id="PSL25457.1"/>
    </source>
</evidence>
<accession>A0A2P8FUR7</accession>
<protein>
    <submittedName>
        <fullName evidence="1">Uncharacterized protein</fullName>
    </submittedName>
</protein>
<reference evidence="1 2" key="1">
    <citation type="submission" date="2018-03" db="EMBL/GenBank/DDBJ databases">
        <title>Genomic Encyclopedia of Archaeal and Bacterial Type Strains, Phase II (KMG-II): from individual species to whole genera.</title>
        <authorList>
            <person name="Goeker M."/>
        </authorList>
    </citation>
    <scope>NUCLEOTIDE SEQUENCE [LARGE SCALE GENOMIC DNA]</scope>
    <source>
        <strain evidence="1 2">DSM 18107</strain>
    </source>
</reference>